<dbReference type="CDD" id="cd05797">
    <property type="entry name" value="Ribosomal_L10"/>
    <property type="match status" value="1"/>
</dbReference>
<proteinExistence type="inferred from homology"/>
<accession>A0A9E2BGV3</accession>
<dbReference type="GO" id="GO:0070180">
    <property type="term" value="F:large ribosomal subunit rRNA binding"/>
    <property type="evidence" value="ECO:0007669"/>
    <property type="project" value="UniProtKB-UniRule"/>
</dbReference>
<dbReference type="InterPro" id="IPR047865">
    <property type="entry name" value="Ribosomal_uL10_bac_type"/>
</dbReference>
<reference evidence="6 7" key="1">
    <citation type="journal article" date="2021" name="bioRxiv">
        <title>Unique metabolic strategies in Hadean analogues reveal hints for primordial physiology.</title>
        <authorList>
            <person name="Nobu M.K."/>
            <person name="Nakai R."/>
            <person name="Tamazawa S."/>
            <person name="Mori H."/>
            <person name="Toyoda A."/>
            <person name="Ijiri A."/>
            <person name="Suzuki S."/>
            <person name="Kurokawa K."/>
            <person name="Kamagata Y."/>
            <person name="Tamaki H."/>
        </authorList>
    </citation>
    <scope>NUCLEOTIDE SEQUENCE [LARGE SCALE GENOMIC DNA]</scope>
    <source>
        <strain evidence="6">BS525</strain>
    </source>
</reference>
<dbReference type="AlphaFoldDB" id="A0A9E2BGV3"/>
<dbReference type="InterPro" id="IPR022973">
    <property type="entry name" value="Ribosomal_uL10_bac"/>
</dbReference>
<evidence type="ECO:0000313" key="7">
    <source>
        <dbReference type="Proteomes" id="UP000811545"/>
    </source>
</evidence>
<sequence>MNKAEKVKEVELIADKVKSAKVVVFADFQLLRASEVVKLRQGARAQQGEVRVTKNSIINLAFKKLGYSQPDLRGFTGVILGYEDMISPVKFLVDFGRDKPTTFRIKGGFVEGNLLDSKAMFSLSALPGREVLISQVAFMMKSPISNFLNVLNGPLRGLIQALKMIEQQKGGLN</sequence>
<dbReference type="Gene3D" id="3.30.70.1730">
    <property type="match status" value="1"/>
</dbReference>
<evidence type="ECO:0000256" key="4">
    <source>
        <dbReference type="ARBA" id="ARBA00035202"/>
    </source>
</evidence>
<dbReference type="NCBIfam" id="NF000955">
    <property type="entry name" value="PRK00099.1-1"/>
    <property type="match status" value="1"/>
</dbReference>
<dbReference type="InterPro" id="IPR001790">
    <property type="entry name" value="Ribosomal_uL10"/>
</dbReference>
<dbReference type="GO" id="GO:0006412">
    <property type="term" value="P:translation"/>
    <property type="evidence" value="ECO:0007669"/>
    <property type="project" value="UniProtKB-UniRule"/>
</dbReference>
<comment type="function">
    <text evidence="5">Forms part of the ribosomal stalk, playing a central role in the interaction of the ribosome with GTP-bound translation factors.</text>
</comment>
<dbReference type="SUPFAM" id="SSF160369">
    <property type="entry name" value="Ribosomal protein L10-like"/>
    <property type="match status" value="1"/>
</dbReference>
<comment type="subunit">
    <text evidence="5">Part of the ribosomal stalk of the 50S ribosomal subunit. The N-terminus interacts with L11 and the large rRNA to form the base of the stalk. The C-terminus forms an elongated spine to which L12 dimers bind in a sequential fashion forming a multimeric L10(L12)X complex.</text>
</comment>
<dbReference type="GO" id="GO:0005840">
    <property type="term" value="C:ribosome"/>
    <property type="evidence" value="ECO:0007669"/>
    <property type="project" value="UniProtKB-KW"/>
</dbReference>
<dbReference type="Gene3D" id="6.10.250.290">
    <property type="match status" value="1"/>
</dbReference>
<name>A0A9E2BGV3_PSYF1</name>
<dbReference type="InterPro" id="IPR043141">
    <property type="entry name" value="Ribosomal_uL10-like_sf"/>
</dbReference>
<evidence type="ECO:0000256" key="5">
    <source>
        <dbReference type="HAMAP-Rule" id="MF_00362"/>
    </source>
</evidence>
<dbReference type="EMBL" id="QLTW01000075">
    <property type="protein sequence ID" value="MBT9145323.1"/>
    <property type="molecule type" value="Genomic_DNA"/>
</dbReference>
<dbReference type="PANTHER" id="PTHR11560">
    <property type="entry name" value="39S RIBOSOMAL PROTEIN L10, MITOCHONDRIAL"/>
    <property type="match status" value="1"/>
</dbReference>
<keyword evidence="5" id="KW-0699">rRNA-binding</keyword>
<keyword evidence="2 5" id="KW-0689">Ribosomal protein</keyword>
<comment type="similarity">
    <text evidence="1 5">Belongs to the universal ribosomal protein uL10 family.</text>
</comment>
<evidence type="ECO:0000313" key="6">
    <source>
        <dbReference type="EMBL" id="MBT9145323.1"/>
    </source>
</evidence>
<dbReference type="Pfam" id="PF00466">
    <property type="entry name" value="Ribosomal_L10"/>
    <property type="match status" value="1"/>
</dbReference>
<evidence type="ECO:0000256" key="3">
    <source>
        <dbReference type="ARBA" id="ARBA00023274"/>
    </source>
</evidence>
<evidence type="ECO:0000256" key="1">
    <source>
        <dbReference type="ARBA" id="ARBA00008889"/>
    </source>
</evidence>
<evidence type="ECO:0000256" key="2">
    <source>
        <dbReference type="ARBA" id="ARBA00022980"/>
    </source>
</evidence>
<dbReference type="GO" id="GO:1990904">
    <property type="term" value="C:ribonucleoprotein complex"/>
    <property type="evidence" value="ECO:0007669"/>
    <property type="project" value="UniProtKB-KW"/>
</dbReference>
<keyword evidence="3 5" id="KW-0687">Ribonucleoprotein</keyword>
<protein>
    <recommendedName>
        <fullName evidence="4 5">Large ribosomal subunit protein uL10</fullName>
    </recommendedName>
</protein>
<organism evidence="6 7">
    <name type="scientific">Psychracetigena formicireducens</name>
    <dbReference type="NCBI Taxonomy" id="2986056"/>
    <lineage>
        <taxon>Bacteria</taxon>
        <taxon>Bacillati</taxon>
        <taxon>Candidatus Lithacetigenota</taxon>
        <taxon>Candidatus Psychracetigena</taxon>
    </lineage>
</organism>
<dbReference type="Proteomes" id="UP000811545">
    <property type="component" value="Unassembled WGS sequence"/>
</dbReference>
<keyword evidence="5" id="KW-0694">RNA-binding</keyword>
<gene>
    <name evidence="5 6" type="primary">rplJ</name>
    <name evidence="6" type="ORF">DDT42_01193</name>
</gene>
<dbReference type="HAMAP" id="MF_00362">
    <property type="entry name" value="Ribosomal_uL10"/>
    <property type="match status" value="1"/>
</dbReference>
<comment type="caution">
    <text evidence="6">The sequence shown here is derived from an EMBL/GenBank/DDBJ whole genome shotgun (WGS) entry which is preliminary data.</text>
</comment>